<dbReference type="AlphaFoldDB" id="A0A074KS20"/>
<feature type="transmembrane region" description="Helical" evidence="1">
    <location>
        <begin position="89"/>
        <end position="117"/>
    </location>
</feature>
<keyword evidence="1" id="KW-1133">Transmembrane helix</keyword>
<accession>A0A074KS20</accession>
<evidence type="ECO:0000313" key="2">
    <source>
        <dbReference type="EMBL" id="KEO71679.1"/>
    </source>
</evidence>
<feature type="transmembrane region" description="Helical" evidence="1">
    <location>
        <begin position="47"/>
        <end position="69"/>
    </location>
</feature>
<dbReference type="RefSeq" id="WP_035079713.1">
    <property type="nucleotide sequence ID" value="NZ_JMIH01000041.1"/>
</dbReference>
<proteinExistence type="predicted"/>
<sequence>MSKIEDLNFKLTSQGIHLTRNKYTYHIILYDEIEKSYLIKGKSIKNYVLIFIIGIICIVSSGILLYNLIMGLNIGEKSVRFYNLLGNGLIVVIMLGGAGLISIISALKNTPVIIIVVKNKTYKLRINRRKVTEILDFLSLYGINVDTRN</sequence>
<comment type="caution">
    <text evidence="2">The sequence shown here is derived from an EMBL/GenBank/DDBJ whole genome shotgun (WGS) entry which is preliminary data.</text>
</comment>
<protein>
    <submittedName>
        <fullName evidence="2">Uncharacterized protein</fullName>
    </submittedName>
</protein>
<dbReference type="Proteomes" id="UP000027821">
    <property type="component" value="Unassembled WGS sequence"/>
</dbReference>
<keyword evidence="3" id="KW-1185">Reference proteome</keyword>
<keyword evidence="1" id="KW-0812">Transmembrane</keyword>
<dbReference type="EMBL" id="JMIH01000041">
    <property type="protein sequence ID" value="KEO71679.1"/>
    <property type="molecule type" value="Genomic_DNA"/>
</dbReference>
<keyword evidence="1" id="KW-0472">Membrane</keyword>
<evidence type="ECO:0000256" key="1">
    <source>
        <dbReference type="SAM" id="Phobius"/>
    </source>
</evidence>
<dbReference type="OrthoDB" id="983148at2"/>
<organism evidence="2 3">
    <name type="scientific">Anditalea andensis</name>
    <dbReference type="NCBI Taxonomy" id="1048983"/>
    <lineage>
        <taxon>Bacteria</taxon>
        <taxon>Pseudomonadati</taxon>
        <taxon>Bacteroidota</taxon>
        <taxon>Cytophagia</taxon>
        <taxon>Cytophagales</taxon>
        <taxon>Cytophagaceae</taxon>
        <taxon>Anditalea</taxon>
    </lineage>
</organism>
<evidence type="ECO:0000313" key="3">
    <source>
        <dbReference type="Proteomes" id="UP000027821"/>
    </source>
</evidence>
<reference evidence="2 3" key="1">
    <citation type="submission" date="2014-04" db="EMBL/GenBank/DDBJ databases">
        <title>Characterization and application of a salt tolerant electro-active bacterium.</title>
        <authorList>
            <person name="Yang L."/>
            <person name="Wei S."/>
            <person name="Tay Q.X.M."/>
        </authorList>
    </citation>
    <scope>NUCLEOTIDE SEQUENCE [LARGE SCALE GENOMIC DNA]</scope>
    <source>
        <strain evidence="2 3">LY1</strain>
    </source>
</reference>
<name>A0A074KS20_9BACT</name>
<gene>
    <name evidence="2" type="ORF">EL17_23260</name>
</gene>